<evidence type="ECO:0000256" key="1">
    <source>
        <dbReference type="SAM" id="SignalP"/>
    </source>
</evidence>
<gene>
    <name evidence="2" type="ORF">LQ356_00875</name>
</gene>
<name>A0ABZ2TQJ6_9BACT</name>
<feature type="chain" id="PRO_5045781688" description="Lipoprotein" evidence="1">
    <location>
        <begin position="23"/>
        <end position="821"/>
    </location>
</feature>
<feature type="signal peptide" evidence="1">
    <location>
        <begin position="1"/>
        <end position="22"/>
    </location>
</feature>
<keyword evidence="3" id="KW-1185">Reference proteome</keyword>
<keyword evidence="1" id="KW-0732">Signal</keyword>
<reference evidence="2" key="1">
    <citation type="submission" date="2021-11" db="EMBL/GenBank/DDBJ databases">
        <title>The first genome sequence of unculturable Mycoplasma faucium obtained by de novo assembly of metagenomic reads.</title>
        <authorList>
            <person name="Sabat A.J."/>
            <person name="Bathoorn E."/>
            <person name="Akkerboom V."/>
            <person name="Friedrich A.W."/>
        </authorList>
    </citation>
    <scope>NUCLEOTIDE SEQUENCE [LARGE SCALE GENOMIC DNA]</scope>
    <source>
        <strain evidence="2">UMCG-MFM1</strain>
    </source>
</reference>
<protein>
    <recommendedName>
        <fullName evidence="4">Lipoprotein</fullName>
    </recommendedName>
</protein>
<organism evidence="2 3">
    <name type="scientific">Metamycoplasma faucium</name>
    <dbReference type="NCBI Taxonomy" id="56142"/>
    <lineage>
        <taxon>Bacteria</taxon>
        <taxon>Bacillati</taxon>
        <taxon>Mycoplasmatota</taxon>
        <taxon>Mycoplasmoidales</taxon>
        <taxon>Metamycoplasmataceae</taxon>
        <taxon>Metamycoplasma</taxon>
    </lineage>
</organism>
<evidence type="ECO:0008006" key="4">
    <source>
        <dbReference type="Google" id="ProtNLM"/>
    </source>
</evidence>
<dbReference type="Proteomes" id="UP001622612">
    <property type="component" value="Chromosome"/>
</dbReference>
<sequence length="821" mass="97773">MKKYLTLFFGSPMLFSSLLPLACSNDYNKLHDNFVYQKNFANPSKNFSYAYSNSNNDVLKEINLATGAKLFRIGSQNQPKIDFRDNITTKPTELWYQFEHCSSITIKNSKHPEGITYSKDTIMKTIYKETLDSEKKPNFFYPKKDKGNGFYKPYLFVPSNNKESINHESFFENLKSATSVSLNFNENNYVNYWVDTKGKETPYKITGNDFRLGLLRSFLKNKIYRNNFILNKNINSEKEKKEYIKNKDNPYFNGEDIQNFFDLYNIQTEGLFNFNKENDSITFNSKDNKENDFTEFFRNLFLYSNIMDGMPYQYLTKKYNLDKIDWFYEYGKTHDSMLYCSYYYVAKNTSNETRLFRNTNYIKNNSEWQNTKHLNEVVYKYNSIPISKEAYALQMYNAFKQNIVSSLDVSDLNSDQKQYILSNYDKFNLNFIRKFEKYKSHNNIIHNYFPSSNSYYFNNNFSKLYYGNPTSILSYEYNQKAKDYYSKKSLIFKTLLNNVINPQAITNLLNSENETWMSQAPSDLNINSKNKKNTNYEIIKDAQANLSNQTILGIDENEFLYKFNNSSQYDNKLKFNFNFINLYESLKSYDFEEIKLRIKKIIDEFYLKNENSDDFIEWDIPIEAFNLSEDVKNKLRLIEKIYSELHPKLKPRLVFVDNYETYEQYFLKNKSIYKENKFTLFESNTTSFIIKMLQTDNYRYLSYIINMLKNVKKDNAFSYLSRMINSLDSDIKKELLDLQFNSVLSNDIKNKVNKVFVEYLKNQNTQDVVNIIREINNIFSYTISTKNNVSLYSFNKIAYQKFITKPISYDGLSYLQDIYLD</sequence>
<proteinExistence type="predicted"/>
<evidence type="ECO:0000313" key="2">
    <source>
        <dbReference type="EMBL" id="WYM97438.1"/>
    </source>
</evidence>
<evidence type="ECO:0000313" key="3">
    <source>
        <dbReference type="Proteomes" id="UP001622612"/>
    </source>
</evidence>
<accession>A0ABZ2TQJ6</accession>
<dbReference type="RefSeq" id="WP_405311881.1">
    <property type="nucleotide sequence ID" value="NZ_CP088155.1"/>
</dbReference>
<dbReference type="EMBL" id="CP088155">
    <property type="protein sequence ID" value="WYM97438.1"/>
    <property type="molecule type" value="Genomic_DNA"/>
</dbReference>
<dbReference type="NCBIfam" id="NF045850">
    <property type="entry name" value="ABC_Mplas_LP"/>
    <property type="match status" value="1"/>
</dbReference>